<dbReference type="EMBL" id="MJBS01000071">
    <property type="protein sequence ID" value="OHE96321.1"/>
    <property type="molecule type" value="Genomic_DNA"/>
</dbReference>
<evidence type="ECO:0000313" key="3">
    <source>
        <dbReference type="EMBL" id="OHE96321.1"/>
    </source>
</evidence>
<evidence type="ECO:0000256" key="2">
    <source>
        <dbReference type="SAM" id="SignalP"/>
    </source>
</evidence>
<feature type="compositionally biased region" description="Low complexity" evidence="1">
    <location>
        <begin position="323"/>
        <end position="339"/>
    </location>
</feature>
<feature type="region of interest" description="Disordered" evidence="1">
    <location>
        <begin position="247"/>
        <end position="386"/>
    </location>
</feature>
<reference evidence="3 4" key="1">
    <citation type="submission" date="2016-09" db="EMBL/GenBank/DDBJ databases">
        <authorList>
            <person name="Capua I."/>
            <person name="De Benedictis P."/>
            <person name="Joannis T."/>
            <person name="Lombin L.H."/>
            <person name="Cattoli G."/>
        </authorList>
    </citation>
    <scope>NUCLEOTIDE SEQUENCE [LARGE SCALE GENOMIC DNA]</scope>
    <source>
        <strain evidence="3 4">IMI 309357</strain>
    </source>
</reference>
<dbReference type="GeneID" id="34561534"/>
<accession>A0A1G4B4H8</accession>
<dbReference type="OrthoDB" id="4848916at2759"/>
<feature type="region of interest" description="Disordered" evidence="1">
    <location>
        <begin position="40"/>
        <end position="65"/>
    </location>
</feature>
<keyword evidence="2" id="KW-0732">Signal</keyword>
<keyword evidence="4" id="KW-1185">Reference proteome</keyword>
<name>A0A1G4B4H8_9PEZI</name>
<proteinExistence type="predicted"/>
<dbReference type="AlphaFoldDB" id="A0A1G4B4H8"/>
<dbReference type="Proteomes" id="UP000176998">
    <property type="component" value="Unassembled WGS sequence"/>
</dbReference>
<evidence type="ECO:0000313" key="4">
    <source>
        <dbReference type="Proteomes" id="UP000176998"/>
    </source>
</evidence>
<feature type="compositionally biased region" description="Basic and acidic residues" evidence="1">
    <location>
        <begin position="354"/>
        <end position="374"/>
    </location>
</feature>
<evidence type="ECO:0000256" key="1">
    <source>
        <dbReference type="SAM" id="MobiDB-lite"/>
    </source>
</evidence>
<feature type="region of interest" description="Disordered" evidence="1">
    <location>
        <begin position="145"/>
        <end position="176"/>
    </location>
</feature>
<feature type="chain" id="PRO_5009602453" evidence="2">
    <location>
        <begin position="20"/>
        <end position="386"/>
    </location>
</feature>
<protein>
    <submittedName>
        <fullName evidence="3">Uncharacterized protein</fullName>
    </submittedName>
</protein>
<sequence length="386" mass="40626">MAKLRGLMCVLLASTVANASLVSFCRSAFALPLPSVSDSDDSQSLATASTPQGHESASAEEVVPEQPQRQLQDDVALHQMPSAEASFQATTITIVRTVTIELADRTEFVWSPVQQTLTFINPTLVFETTVVTASRPPDIAAREEAKETSLERGVAPATSSVYPHGHEGAGLSPHPARIRRQTPASITRVSTITVEITTTIVASGTSVRTVTIFNPVFVSVTQTPTLTTTIFTTTTLPLEYPVSSVPAVAPAPPASQSVISSDDTQQTVSSAGSGPTSLTRTTLAASGPQKSSVASSTLGTTGTGRVRSPSDTSFSLSADDHQMTSATAASTAMNQATATPPTYDGPCQTPQNEDSSKSSEEEDVRKRPFGKDKQQPIPEQMADLRH</sequence>
<organism evidence="3 4">
    <name type="scientific">Colletotrichum orchidophilum</name>
    <dbReference type="NCBI Taxonomy" id="1209926"/>
    <lineage>
        <taxon>Eukaryota</taxon>
        <taxon>Fungi</taxon>
        <taxon>Dikarya</taxon>
        <taxon>Ascomycota</taxon>
        <taxon>Pezizomycotina</taxon>
        <taxon>Sordariomycetes</taxon>
        <taxon>Hypocreomycetidae</taxon>
        <taxon>Glomerellales</taxon>
        <taxon>Glomerellaceae</taxon>
        <taxon>Colletotrichum</taxon>
    </lineage>
</organism>
<dbReference type="RefSeq" id="XP_022473481.1">
    <property type="nucleotide sequence ID" value="XM_022620024.1"/>
</dbReference>
<comment type="caution">
    <text evidence="3">The sequence shown here is derived from an EMBL/GenBank/DDBJ whole genome shotgun (WGS) entry which is preliminary data.</text>
</comment>
<feature type="compositionally biased region" description="Polar residues" evidence="1">
    <location>
        <begin position="45"/>
        <end position="55"/>
    </location>
</feature>
<feature type="compositionally biased region" description="Polar residues" evidence="1">
    <location>
        <begin position="262"/>
        <end position="300"/>
    </location>
</feature>
<dbReference type="STRING" id="1209926.A0A1G4B4H8"/>
<gene>
    <name evidence="3" type="ORF">CORC01_08393</name>
</gene>
<feature type="signal peptide" evidence="2">
    <location>
        <begin position="1"/>
        <end position="19"/>
    </location>
</feature>
<feature type="compositionally biased region" description="Low complexity" evidence="1">
    <location>
        <begin position="247"/>
        <end position="261"/>
    </location>
</feature>